<dbReference type="HOGENOM" id="CLU_3140715_0_0_5"/>
<dbReference type="AlphaFoldDB" id="I3X678"/>
<name>I3X678_SINF2</name>
<protein>
    <submittedName>
        <fullName evidence="1">Uncharacterized protein</fullName>
    </submittedName>
</protein>
<dbReference type="RefSeq" id="WP_014763546.1">
    <property type="nucleotide sequence ID" value="NC_018000.1"/>
</dbReference>
<dbReference type="STRING" id="1185652.USDA257_c28130"/>
<evidence type="ECO:0000313" key="2">
    <source>
        <dbReference type="Proteomes" id="UP000006180"/>
    </source>
</evidence>
<sequence length="49" mass="5490">MIGGTCHRWPNPRERQGCGLGCDDLVYMFMAKPATDGYAESVQQQLTTR</sequence>
<dbReference type="Proteomes" id="UP000006180">
    <property type="component" value="Chromosome"/>
</dbReference>
<proteinExistence type="predicted"/>
<evidence type="ECO:0000313" key="1">
    <source>
        <dbReference type="EMBL" id="AFL51384.1"/>
    </source>
</evidence>
<gene>
    <name evidence="1" type="ORF">USDA257_c28130</name>
</gene>
<dbReference type="KEGG" id="sfd:USDA257_c28130"/>
<reference evidence="1 2" key="1">
    <citation type="journal article" date="2012" name="J. Bacteriol.">
        <title>Complete genome sequence of the broad-host-range strain Sinorhizobium fredii USDA257.</title>
        <authorList>
            <person name="Schuldes J."/>
            <person name="Rodriguez Orbegoso M."/>
            <person name="Schmeisser C."/>
            <person name="Krishnan H.B."/>
            <person name="Daniel R."/>
            <person name="Streit W.R."/>
        </authorList>
    </citation>
    <scope>NUCLEOTIDE SEQUENCE [LARGE SCALE GENOMIC DNA]</scope>
    <source>
        <strain evidence="1 2">USDA 257</strain>
    </source>
</reference>
<dbReference type="PATRIC" id="fig|1185652.3.peg.2922"/>
<organism evidence="1 2">
    <name type="scientific">Sinorhizobium fredii (strain USDA 257)</name>
    <dbReference type="NCBI Taxonomy" id="1185652"/>
    <lineage>
        <taxon>Bacteria</taxon>
        <taxon>Pseudomonadati</taxon>
        <taxon>Pseudomonadota</taxon>
        <taxon>Alphaproteobacteria</taxon>
        <taxon>Hyphomicrobiales</taxon>
        <taxon>Rhizobiaceae</taxon>
        <taxon>Sinorhizobium/Ensifer group</taxon>
        <taxon>Sinorhizobium</taxon>
    </lineage>
</organism>
<accession>I3X678</accession>
<dbReference type="EMBL" id="CP003563">
    <property type="protein sequence ID" value="AFL51384.1"/>
    <property type="molecule type" value="Genomic_DNA"/>
</dbReference>